<evidence type="ECO:0000313" key="1">
    <source>
        <dbReference type="EMBL" id="CAG8578316.1"/>
    </source>
</evidence>
<dbReference type="EMBL" id="CAJVQC010007366">
    <property type="protein sequence ID" value="CAG8578316.1"/>
    <property type="molecule type" value="Genomic_DNA"/>
</dbReference>
<gene>
    <name evidence="1" type="ORF">RPERSI_LOCUS5034</name>
</gene>
<proteinExistence type="predicted"/>
<reference evidence="1" key="1">
    <citation type="submission" date="2021-06" db="EMBL/GenBank/DDBJ databases">
        <authorList>
            <person name="Kallberg Y."/>
            <person name="Tangrot J."/>
            <person name="Rosling A."/>
        </authorList>
    </citation>
    <scope>NUCLEOTIDE SEQUENCE</scope>
    <source>
        <strain evidence="1">MA461A</strain>
    </source>
</reference>
<feature type="non-terminal residue" evidence="1">
    <location>
        <position position="1"/>
    </location>
</feature>
<dbReference type="Proteomes" id="UP000789920">
    <property type="component" value="Unassembled WGS sequence"/>
</dbReference>
<evidence type="ECO:0000313" key="2">
    <source>
        <dbReference type="Proteomes" id="UP000789920"/>
    </source>
</evidence>
<protein>
    <submittedName>
        <fullName evidence="1">11807_t:CDS:1</fullName>
    </submittedName>
</protein>
<sequence length="362" mass="41430">VVELDAYDLTPTRVFSWDELDPMVKGDHASPHSHFDEATGELINFNMEYHTMDTTYTFFSVSQNNQTPQLIGSVTAKMSYVHSFGVTPRFIILVLFPYYPKSSGINFTWSDNIVDSFEFKSNEPTLFYVISREKKQHVAIYKSDPCFAFHHINAFEDDNDNLYLDIACYENSDILNDLELENLRKGLSKRLQMAEVRRYVLQNIKQESLKFAKLPQATRMGSLQMVTSMIWSRSTTQDSSSLPIADYRLRYRYVYGIGVSAKAAGQANQIWDSLIKCDLDAKEVVAMWRSEDCYPSEAVFVPHPDKDSHEDDGVLLSIVFDGENNKSFLLVLEARTMNELVRADLPQVVPLSFGHGTFKRNV</sequence>
<accession>A0ACA9MC29</accession>
<name>A0ACA9MC29_9GLOM</name>
<keyword evidence="2" id="KW-1185">Reference proteome</keyword>
<comment type="caution">
    <text evidence="1">The sequence shown here is derived from an EMBL/GenBank/DDBJ whole genome shotgun (WGS) entry which is preliminary data.</text>
</comment>
<organism evidence="1 2">
    <name type="scientific">Racocetra persica</name>
    <dbReference type="NCBI Taxonomy" id="160502"/>
    <lineage>
        <taxon>Eukaryota</taxon>
        <taxon>Fungi</taxon>
        <taxon>Fungi incertae sedis</taxon>
        <taxon>Mucoromycota</taxon>
        <taxon>Glomeromycotina</taxon>
        <taxon>Glomeromycetes</taxon>
        <taxon>Diversisporales</taxon>
        <taxon>Gigasporaceae</taxon>
        <taxon>Racocetra</taxon>
    </lineage>
</organism>